<dbReference type="Proteomes" id="UP001205843">
    <property type="component" value="Unassembled WGS sequence"/>
</dbReference>
<comment type="caution">
    <text evidence="1">The sequence shown here is derived from an EMBL/GenBank/DDBJ whole genome shotgun (WGS) entry which is preliminary data.</text>
</comment>
<dbReference type="Gene3D" id="3.40.50.1240">
    <property type="entry name" value="Phosphoglycerate mutase-like"/>
    <property type="match status" value="1"/>
</dbReference>
<dbReference type="InterPro" id="IPR029033">
    <property type="entry name" value="His_PPase_superfam"/>
</dbReference>
<evidence type="ECO:0000313" key="1">
    <source>
        <dbReference type="EMBL" id="MCP1676084.1"/>
    </source>
</evidence>
<dbReference type="CDD" id="cd07067">
    <property type="entry name" value="HP_PGM_like"/>
    <property type="match status" value="1"/>
</dbReference>
<dbReference type="RefSeq" id="WP_253480779.1">
    <property type="nucleotide sequence ID" value="NZ_JALJXV010000008.1"/>
</dbReference>
<dbReference type="EC" id="3.1.3.-" evidence="1"/>
<name>A0AAE3KCT7_9GAMM</name>
<sequence>MQRLVLFRHGVAQDPDAGVSDVARALTDKGRKKTDKAARGLASMLGSVDVLVSSPLLRALQTTDLLEEQLHAGVRLESDLLEPAGSPEALLEWVAGQDAELLVLVGHEPLLNLVAGLALTGKPCSMLAFKKAGACLLEFPGKAAPGTGLLRWHMTPAQVPRPRSTEAD</sequence>
<dbReference type="AlphaFoldDB" id="A0AAE3KCT7"/>
<protein>
    <submittedName>
        <fullName evidence="1">Phosphohistidine phosphatase</fullName>
        <ecNumber evidence="1">3.1.3.-</ecNumber>
    </submittedName>
</protein>
<proteinExistence type="predicted"/>
<dbReference type="InterPro" id="IPR013078">
    <property type="entry name" value="His_Pase_superF_clade-1"/>
</dbReference>
<dbReference type="SUPFAM" id="SSF53254">
    <property type="entry name" value="Phosphoglycerate mutase-like"/>
    <property type="match status" value="1"/>
</dbReference>
<dbReference type="GO" id="GO:0016787">
    <property type="term" value="F:hydrolase activity"/>
    <property type="evidence" value="ECO:0007669"/>
    <property type="project" value="UniProtKB-KW"/>
</dbReference>
<organism evidence="1 2">
    <name type="scientific">Natronocella acetinitrilica</name>
    <dbReference type="NCBI Taxonomy" id="414046"/>
    <lineage>
        <taxon>Bacteria</taxon>
        <taxon>Pseudomonadati</taxon>
        <taxon>Pseudomonadota</taxon>
        <taxon>Gammaproteobacteria</taxon>
        <taxon>Chromatiales</taxon>
        <taxon>Ectothiorhodospiraceae</taxon>
        <taxon>Natronocella</taxon>
    </lineage>
</organism>
<dbReference type="Pfam" id="PF00300">
    <property type="entry name" value="His_Phos_1"/>
    <property type="match status" value="1"/>
</dbReference>
<keyword evidence="2" id="KW-1185">Reference proteome</keyword>
<accession>A0AAE3KCT7</accession>
<dbReference type="SMART" id="SM00855">
    <property type="entry name" value="PGAM"/>
    <property type="match status" value="1"/>
</dbReference>
<evidence type="ECO:0000313" key="2">
    <source>
        <dbReference type="Proteomes" id="UP001205843"/>
    </source>
</evidence>
<reference evidence="1" key="1">
    <citation type="submission" date="2022-03" db="EMBL/GenBank/DDBJ databases">
        <title>Genomic Encyclopedia of Type Strains, Phase III (KMG-III): the genomes of soil and plant-associated and newly described type strains.</title>
        <authorList>
            <person name="Whitman W."/>
        </authorList>
    </citation>
    <scope>NUCLEOTIDE SEQUENCE</scope>
    <source>
        <strain evidence="1">ANL 6-2</strain>
    </source>
</reference>
<gene>
    <name evidence="1" type="ORF">J2T57_003243</name>
</gene>
<keyword evidence="1" id="KW-0378">Hydrolase</keyword>
<dbReference type="EMBL" id="JALJXV010000008">
    <property type="protein sequence ID" value="MCP1676084.1"/>
    <property type="molecule type" value="Genomic_DNA"/>
</dbReference>